<feature type="domain" description="Nephrocystin 3-like N-terminal" evidence="3">
    <location>
        <begin position="348"/>
        <end position="513"/>
    </location>
</feature>
<proteinExistence type="predicted"/>
<dbReference type="Pfam" id="PF24883">
    <property type="entry name" value="NPHP3_N"/>
    <property type="match status" value="1"/>
</dbReference>
<reference evidence="4" key="1">
    <citation type="submission" date="2011-11" db="EMBL/GenBank/DDBJ databases">
        <title>The Genome Sequence of Fusarium oxysporum Cotton.</title>
        <authorList>
            <consortium name="The Broad Institute Genome Sequencing Platform"/>
            <person name="Ma L.-J."/>
            <person name="Gale L.R."/>
            <person name="Schwartz D.C."/>
            <person name="Zhou S."/>
            <person name="Corby-Kistler H."/>
            <person name="Young S.K."/>
            <person name="Zeng Q."/>
            <person name="Gargeya S."/>
            <person name="Fitzgerald M."/>
            <person name="Haas B."/>
            <person name="Abouelleil A."/>
            <person name="Alvarado L."/>
            <person name="Arachchi H.M."/>
            <person name="Berlin A."/>
            <person name="Brown A."/>
            <person name="Chapman S.B."/>
            <person name="Chen Z."/>
            <person name="Dunbar C."/>
            <person name="Freedman E."/>
            <person name="Gearin G."/>
            <person name="Goldberg J."/>
            <person name="Griggs A."/>
            <person name="Gujja S."/>
            <person name="Heiman D."/>
            <person name="Howarth C."/>
            <person name="Larson L."/>
            <person name="Lui A."/>
            <person name="MacDonald P.J.P."/>
            <person name="Montmayeur A."/>
            <person name="Murphy C."/>
            <person name="Neiman D."/>
            <person name="Pearson M."/>
            <person name="Priest M."/>
            <person name="Roberts A."/>
            <person name="Saif S."/>
            <person name="Shea T."/>
            <person name="Shenoy N."/>
            <person name="Sisk P."/>
            <person name="Stolte C."/>
            <person name="Sykes S."/>
            <person name="Wortman J."/>
            <person name="Nusbaum C."/>
            <person name="Birren B."/>
        </authorList>
    </citation>
    <scope>NUCLEOTIDE SEQUENCE [LARGE SCALE GENOMIC DNA]</scope>
    <source>
        <strain evidence="4">25433</strain>
    </source>
</reference>
<dbReference type="HOGENOM" id="CLU_000288_34_2_1"/>
<evidence type="ECO:0000259" key="2">
    <source>
        <dbReference type="Pfam" id="PF22939"/>
    </source>
</evidence>
<dbReference type="Gene3D" id="3.40.50.1580">
    <property type="entry name" value="Nucleoside phosphorylase domain"/>
    <property type="match status" value="1"/>
</dbReference>
<evidence type="ECO:0000259" key="3">
    <source>
        <dbReference type="Pfam" id="PF24883"/>
    </source>
</evidence>
<dbReference type="Pfam" id="PF22939">
    <property type="entry name" value="WHD_GPIID"/>
    <property type="match status" value="1"/>
</dbReference>
<accession>X0KYE6</accession>
<gene>
    <name evidence="4" type="ORF">FOTG_17862</name>
</gene>
<organism evidence="4">
    <name type="scientific">Fusarium oxysporum f. sp. vasinfectum 25433</name>
    <dbReference type="NCBI Taxonomy" id="1089449"/>
    <lineage>
        <taxon>Eukaryota</taxon>
        <taxon>Fungi</taxon>
        <taxon>Dikarya</taxon>
        <taxon>Ascomycota</taxon>
        <taxon>Pezizomycotina</taxon>
        <taxon>Sordariomycetes</taxon>
        <taxon>Hypocreomycetidae</taxon>
        <taxon>Hypocreales</taxon>
        <taxon>Nectriaceae</taxon>
        <taxon>Fusarium</taxon>
        <taxon>Fusarium oxysporum species complex</taxon>
    </lineage>
</organism>
<dbReference type="InterPro" id="IPR027417">
    <property type="entry name" value="P-loop_NTPase"/>
</dbReference>
<keyword evidence="1" id="KW-0677">Repeat</keyword>
<reference evidence="4" key="2">
    <citation type="submission" date="2012-05" db="EMBL/GenBank/DDBJ databases">
        <title>The Genome Annotation of Fusarium oxysporum Cotton.</title>
        <authorList>
            <consortium name="The Broad Institute Genomics Platform"/>
            <person name="Ma L.-J."/>
            <person name="Corby-Kistler H."/>
            <person name="Broz K."/>
            <person name="Gale L.R."/>
            <person name="Jonkers W."/>
            <person name="O'Donnell K."/>
            <person name="Ploetz R."/>
            <person name="Steinberg C."/>
            <person name="Schwartz D.C."/>
            <person name="VanEtten H."/>
            <person name="Zhou S."/>
            <person name="Young S.K."/>
            <person name="Zeng Q."/>
            <person name="Gargeya S."/>
            <person name="Fitzgerald M."/>
            <person name="Abouelleil A."/>
            <person name="Alvarado L."/>
            <person name="Chapman S.B."/>
            <person name="Gainer-Dewar J."/>
            <person name="Goldberg J."/>
            <person name="Griggs A."/>
            <person name="Gujja S."/>
            <person name="Hansen M."/>
            <person name="Howarth C."/>
            <person name="Imamovic A."/>
            <person name="Ireland A."/>
            <person name="Larimer J."/>
            <person name="McCowan C."/>
            <person name="Murphy C."/>
            <person name="Pearson M."/>
            <person name="Poon T.W."/>
            <person name="Priest M."/>
            <person name="Roberts A."/>
            <person name="Saif S."/>
            <person name="Shea T."/>
            <person name="Sykes S."/>
            <person name="Wortman J."/>
            <person name="Nusbaum C."/>
            <person name="Birren B."/>
        </authorList>
    </citation>
    <scope>NUCLEOTIDE SEQUENCE</scope>
    <source>
        <strain evidence="4">25433</strain>
    </source>
</reference>
<evidence type="ECO:0000313" key="4">
    <source>
        <dbReference type="EMBL" id="EXM13701.1"/>
    </source>
</evidence>
<protein>
    <submittedName>
        <fullName evidence="4">Uncharacterized protein</fullName>
    </submittedName>
</protein>
<dbReference type="GO" id="GO:0003824">
    <property type="term" value="F:catalytic activity"/>
    <property type="evidence" value="ECO:0007669"/>
    <property type="project" value="InterPro"/>
</dbReference>
<dbReference type="PANTHER" id="PTHR46082">
    <property type="entry name" value="ATP/GTP-BINDING PROTEIN-RELATED"/>
    <property type="match status" value="1"/>
</dbReference>
<dbReference type="Gene3D" id="3.40.50.300">
    <property type="entry name" value="P-loop containing nucleotide triphosphate hydrolases"/>
    <property type="match status" value="1"/>
</dbReference>
<dbReference type="Proteomes" id="UP000030701">
    <property type="component" value="Unassembled WGS sequence"/>
</dbReference>
<feature type="domain" description="GPI inositol-deacylase winged helix" evidence="2">
    <location>
        <begin position="624"/>
        <end position="690"/>
    </location>
</feature>
<dbReference type="EMBL" id="JH658121">
    <property type="protein sequence ID" value="EXM13701.1"/>
    <property type="molecule type" value="Genomic_DNA"/>
</dbReference>
<dbReference type="OrthoDB" id="1577640at2759"/>
<dbReference type="SUPFAM" id="SSF53167">
    <property type="entry name" value="Purine and uridine phosphorylases"/>
    <property type="match status" value="1"/>
</dbReference>
<dbReference type="InterPro" id="IPR056884">
    <property type="entry name" value="NPHP3-like_N"/>
</dbReference>
<dbReference type="InterPro" id="IPR054471">
    <property type="entry name" value="GPIID_WHD"/>
</dbReference>
<dbReference type="SUPFAM" id="SSF52540">
    <property type="entry name" value="P-loop containing nucleoside triphosphate hydrolases"/>
    <property type="match status" value="1"/>
</dbReference>
<dbReference type="PANTHER" id="PTHR46082:SF11">
    <property type="entry name" value="AAA+ ATPASE DOMAIN-CONTAINING PROTEIN-RELATED"/>
    <property type="match status" value="1"/>
</dbReference>
<dbReference type="InterPro" id="IPR035994">
    <property type="entry name" value="Nucleoside_phosphorylase_sf"/>
</dbReference>
<dbReference type="InterPro" id="IPR053137">
    <property type="entry name" value="NLR-like"/>
</dbReference>
<name>X0KYE6_FUSOX</name>
<dbReference type="AlphaFoldDB" id="X0KYE6"/>
<sequence>MPNLNNYLIGWICVRLEEYVAAQMFLDEKHEQPDSVSASEYNKYTLGKVGKHNVVIGWLTPGEYGISRAASDMFTIFPDLRISLIVGIAGGAPSPRHDIRLGDVVVNASGDEKSASTLLCYYDEVMQPLRFQHLEALNPLPAILHTATGKVRGQYDLHGHQIGQSINAALDKKPRLRRKYGRPEPTTDRLYLPEVLHQPNEPSCVLCGEDPSALITRPERTSDGFNPSMHYGLIASSNQPMRDALQRDELAKRGVICFDTDLMSAFPSLVIRGICDYADTHHNDRWHGYAAMVAAACAKDVLGQIDPNMVEAEMRIGLADLRRDVLDWLTPANHKLLQGDNIERRQLGTGEWFLDSPQFLKWRDSPNQTLFCPGNPGAGKTIITSIIIDHLEKLFSNDKSVGIAYVYCDFRRQDEQTAKELLMNLLKQLLHRLPTLPESVESLHSKHKTKGSRPPLEEILTALLSLTKLFSRVFVLVDALDECRVTDDTRSRFLGGVFELQATSKINILATSRPIAEILGNFENKMSLEIRAADKDIRLFVTCNISYLPSFIRGNGLGEMVENKIADSATGRFLLARFHFDSLRDKYSVAQVNKALAKLPSGSDAYDRVYDMAMDIIKRQYRPVLAERVLSVIACAKRPLKVGELQDALADELNGDEWMGNVTDLCAGLVTIDSGEGIIRVLHHTTQEYFERTRPNWFLEPRSDITMASVTCLNS</sequence>
<evidence type="ECO:0000256" key="1">
    <source>
        <dbReference type="ARBA" id="ARBA00022737"/>
    </source>
</evidence>
<dbReference type="GO" id="GO:0009116">
    <property type="term" value="P:nucleoside metabolic process"/>
    <property type="evidence" value="ECO:0007669"/>
    <property type="project" value="InterPro"/>
</dbReference>